<evidence type="ECO:0000313" key="16">
    <source>
        <dbReference type="EMBL" id="MEJ6011841.1"/>
    </source>
</evidence>
<evidence type="ECO:0000256" key="3">
    <source>
        <dbReference type="ARBA" id="ARBA00005493"/>
    </source>
</evidence>
<comment type="pathway">
    <text evidence="2 14">Porphyrin-containing compound metabolism; protoporphyrin-IX biosynthesis; protoporphyrinogen-IX from coproporphyrinogen-III (AdoMet route): step 1/1.</text>
</comment>
<name>A0ABU8SE38_9SPHN</name>
<organism evidence="16 17">
    <name type="scientific">Novosphingobium aquae</name>
    <dbReference type="NCBI Taxonomy" id="3133435"/>
    <lineage>
        <taxon>Bacteria</taxon>
        <taxon>Pseudomonadati</taxon>
        <taxon>Pseudomonadota</taxon>
        <taxon>Alphaproteobacteria</taxon>
        <taxon>Sphingomonadales</taxon>
        <taxon>Sphingomonadaceae</taxon>
        <taxon>Novosphingobium</taxon>
    </lineage>
</organism>
<keyword evidence="17" id="KW-1185">Reference proteome</keyword>
<dbReference type="EC" id="1.3.98.3" evidence="14"/>
<sequence length="437" mass="47631">MWPYYPELLSVPVPRYTSYPTAVEFSDRVGLAEQEAALAQVSGDISLYIHIPFCEQICWYCGCNTAAANKRSRLEAYLDALHHEIALTGVKLGKDARVRRIAFGGGSPNALQPTDFVRLADALTLHMPLESPEWSVEIDPRHLTSAWGTVMAVVGVTRASLGVQTFAPNLQAAIGRVQPAEQIEQATVLLRRAGVTSLNFDLMYGLPGQTMDDLKDSLDRTVALGADRVALFGYAHVPHMIPRQRRIDATVLPDQAERFAMAQFGFEHFTKAGYVQVGFDHFALPGDPMAKAVQDGSLKRNFQGFTDDRSDVLVGLGSTAISCFPQVIVQNEKNAGRYGMMISQDRLPGMLGVIRSEDDRRRGAVIEALLCHGRAEVGAAWLASLAPQLAPFIDRGLASIDGAWLTIAAGGLPYARTIAALFDGYRGQSQHRFSSAV</sequence>
<dbReference type="PANTHER" id="PTHR13932">
    <property type="entry name" value="COPROPORPHYRINIGEN III OXIDASE"/>
    <property type="match status" value="1"/>
</dbReference>
<evidence type="ECO:0000256" key="9">
    <source>
        <dbReference type="ARBA" id="ARBA00023002"/>
    </source>
</evidence>
<evidence type="ECO:0000256" key="11">
    <source>
        <dbReference type="ARBA" id="ARBA00023014"/>
    </source>
</evidence>
<keyword evidence="9 14" id="KW-0560">Oxidoreductase</keyword>
<dbReference type="Pfam" id="PF04055">
    <property type="entry name" value="Radical_SAM"/>
    <property type="match status" value="1"/>
</dbReference>
<comment type="similarity">
    <text evidence="3 14">Belongs to the anaerobic coproporphyrinogen-III oxidase family.</text>
</comment>
<dbReference type="PIRSF" id="PIRSF000167">
    <property type="entry name" value="HemN"/>
    <property type="match status" value="1"/>
</dbReference>
<dbReference type="InterPro" id="IPR013785">
    <property type="entry name" value="Aldolase_TIM"/>
</dbReference>
<dbReference type="SFLD" id="SFLDS00029">
    <property type="entry name" value="Radical_SAM"/>
    <property type="match status" value="1"/>
</dbReference>
<dbReference type="Proteomes" id="UP001379235">
    <property type="component" value="Unassembled WGS sequence"/>
</dbReference>
<evidence type="ECO:0000256" key="2">
    <source>
        <dbReference type="ARBA" id="ARBA00004785"/>
    </source>
</evidence>
<protein>
    <recommendedName>
        <fullName evidence="14">Coproporphyrinogen-III oxidase</fullName>
        <ecNumber evidence="14">1.3.98.3</ecNumber>
    </recommendedName>
</protein>
<reference evidence="16 17" key="1">
    <citation type="submission" date="2024-03" db="EMBL/GenBank/DDBJ databases">
        <authorList>
            <person name="Jo J.-H."/>
        </authorList>
    </citation>
    <scope>NUCLEOTIDE SEQUENCE [LARGE SCALE GENOMIC DNA]</scope>
    <source>
        <strain evidence="16 17">AS3R-12</strain>
    </source>
</reference>
<dbReference type="EMBL" id="JBBHJY010000011">
    <property type="protein sequence ID" value="MEJ6011841.1"/>
    <property type="molecule type" value="Genomic_DNA"/>
</dbReference>
<evidence type="ECO:0000256" key="14">
    <source>
        <dbReference type="PIRNR" id="PIRNR000167"/>
    </source>
</evidence>
<dbReference type="InterPro" id="IPR058240">
    <property type="entry name" value="rSAM_sf"/>
</dbReference>
<evidence type="ECO:0000256" key="5">
    <source>
        <dbReference type="ARBA" id="ARBA00022485"/>
    </source>
</evidence>
<evidence type="ECO:0000259" key="15">
    <source>
        <dbReference type="PROSITE" id="PS51918"/>
    </source>
</evidence>
<dbReference type="SMART" id="SM00729">
    <property type="entry name" value="Elp3"/>
    <property type="match status" value="1"/>
</dbReference>
<dbReference type="InterPro" id="IPR006638">
    <property type="entry name" value="Elp3/MiaA/NifB-like_rSAM"/>
</dbReference>
<keyword evidence="5 14" id="KW-0004">4Fe-4S</keyword>
<comment type="catalytic activity">
    <reaction evidence="13 14">
        <text>coproporphyrinogen III + 2 S-adenosyl-L-methionine = protoporphyrinogen IX + 2 5'-deoxyadenosine + 2 L-methionine + 2 CO2</text>
        <dbReference type="Rhea" id="RHEA:15425"/>
        <dbReference type="ChEBI" id="CHEBI:16526"/>
        <dbReference type="ChEBI" id="CHEBI:17319"/>
        <dbReference type="ChEBI" id="CHEBI:57307"/>
        <dbReference type="ChEBI" id="CHEBI:57309"/>
        <dbReference type="ChEBI" id="CHEBI:57844"/>
        <dbReference type="ChEBI" id="CHEBI:59789"/>
        <dbReference type="EC" id="1.3.98.3"/>
    </reaction>
</comment>
<dbReference type="InterPro" id="IPR004558">
    <property type="entry name" value="Coprogen_oxidase_HemN"/>
</dbReference>
<evidence type="ECO:0000256" key="8">
    <source>
        <dbReference type="ARBA" id="ARBA00022723"/>
    </source>
</evidence>
<feature type="domain" description="Radical SAM core" evidence="15">
    <location>
        <begin position="39"/>
        <end position="270"/>
    </location>
</feature>
<evidence type="ECO:0000256" key="12">
    <source>
        <dbReference type="ARBA" id="ARBA00023244"/>
    </source>
</evidence>
<evidence type="ECO:0000256" key="13">
    <source>
        <dbReference type="ARBA" id="ARBA00048321"/>
    </source>
</evidence>
<dbReference type="PANTHER" id="PTHR13932:SF6">
    <property type="entry name" value="OXYGEN-INDEPENDENT COPROPORPHYRINOGEN III OXIDASE"/>
    <property type="match status" value="1"/>
</dbReference>
<keyword evidence="11 14" id="KW-0411">Iron-sulfur</keyword>
<dbReference type="InterPro" id="IPR034505">
    <property type="entry name" value="Coproporphyrinogen-III_oxidase"/>
</dbReference>
<evidence type="ECO:0000256" key="4">
    <source>
        <dbReference type="ARBA" id="ARBA00011245"/>
    </source>
</evidence>
<dbReference type="SUPFAM" id="SSF102114">
    <property type="entry name" value="Radical SAM enzymes"/>
    <property type="match status" value="1"/>
</dbReference>
<evidence type="ECO:0000313" key="17">
    <source>
        <dbReference type="Proteomes" id="UP001379235"/>
    </source>
</evidence>
<evidence type="ECO:0000256" key="7">
    <source>
        <dbReference type="ARBA" id="ARBA00022691"/>
    </source>
</evidence>
<keyword evidence="8 14" id="KW-0479">Metal-binding</keyword>
<dbReference type="CDD" id="cd01335">
    <property type="entry name" value="Radical_SAM"/>
    <property type="match status" value="1"/>
</dbReference>
<comment type="caution">
    <text evidence="16">The sequence shown here is derived from an EMBL/GenBank/DDBJ whole genome shotgun (WGS) entry which is preliminary data.</text>
</comment>
<evidence type="ECO:0000256" key="1">
    <source>
        <dbReference type="ARBA" id="ARBA00004496"/>
    </source>
</evidence>
<keyword evidence="10 14" id="KW-0408">Iron</keyword>
<dbReference type="NCBIfam" id="TIGR00538">
    <property type="entry name" value="hemN"/>
    <property type="match status" value="1"/>
</dbReference>
<dbReference type="GO" id="GO:0051989">
    <property type="term" value="F:coproporphyrinogen dehydrogenase activity"/>
    <property type="evidence" value="ECO:0007669"/>
    <property type="project" value="UniProtKB-EC"/>
</dbReference>
<dbReference type="SFLD" id="SFLDG01065">
    <property type="entry name" value="anaerobic_coproporphyrinogen-I"/>
    <property type="match status" value="1"/>
</dbReference>
<dbReference type="Gene3D" id="1.10.10.920">
    <property type="match status" value="1"/>
</dbReference>
<proteinExistence type="inferred from homology"/>
<gene>
    <name evidence="16" type="primary">hemN</name>
    <name evidence="16" type="ORF">WG900_18205</name>
</gene>
<keyword evidence="7 14" id="KW-0949">S-adenosyl-L-methionine</keyword>
<comment type="cofactor">
    <cofactor evidence="14">
        <name>[4Fe-4S] cluster</name>
        <dbReference type="ChEBI" id="CHEBI:49883"/>
    </cofactor>
    <text evidence="14">Binds 1 [4Fe-4S] cluster. The cluster is coordinated with 3 cysteines and an exchangeable S-adenosyl-L-methionine.</text>
</comment>
<dbReference type="PROSITE" id="PS51918">
    <property type="entry name" value="RADICAL_SAM"/>
    <property type="match status" value="1"/>
</dbReference>
<dbReference type="InterPro" id="IPR007197">
    <property type="entry name" value="rSAM"/>
</dbReference>
<evidence type="ECO:0000256" key="6">
    <source>
        <dbReference type="ARBA" id="ARBA00022490"/>
    </source>
</evidence>
<accession>A0ABU8SE38</accession>
<keyword evidence="6 14" id="KW-0963">Cytoplasm</keyword>
<dbReference type="Gene3D" id="3.20.20.70">
    <property type="entry name" value="Aldolase class I"/>
    <property type="match status" value="1"/>
</dbReference>
<keyword evidence="12 14" id="KW-0627">Porphyrin biosynthesis</keyword>
<evidence type="ECO:0000256" key="10">
    <source>
        <dbReference type="ARBA" id="ARBA00023004"/>
    </source>
</evidence>
<comment type="subunit">
    <text evidence="4">Monomer.</text>
</comment>
<dbReference type="RefSeq" id="WP_339969469.1">
    <property type="nucleotide sequence ID" value="NZ_JBBHJY010000011.1"/>
</dbReference>
<comment type="subcellular location">
    <subcellularLocation>
        <location evidence="1 14">Cytoplasm</location>
    </subcellularLocation>
</comment>